<organism evidence="1 2">
    <name type="scientific">Algoriphagus boritolerans DSM 17298 = JCM 18970</name>
    <dbReference type="NCBI Taxonomy" id="1120964"/>
    <lineage>
        <taxon>Bacteria</taxon>
        <taxon>Pseudomonadati</taxon>
        <taxon>Bacteroidota</taxon>
        <taxon>Cytophagia</taxon>
        <taxon>Cytophagales</taxon>
        <taxon>Cyclobacteriaceae</taxon>
        <taxon>Algoriphagus</taxon>
    </lineage>
</organism>
<dbReference type="EMBL" id="FNVR01000004">
    <property type="protein sequence ID" value="SEF69595.1"/>
    <property type="molecule type" value="Genomic_DNA"/>
</dbReference>
<dbReference type="STRING" id="1120964.GCA_001313265_03873"/>
<evidence type="ECO:0000313" key="1">
    <source>
        <dbReference type="EMBL" id="SEF69595.1"/>
    </source>
</evidence>
<dbReference type="RefSeq" id="WP_103923731.1">
    <property type="nucleotide sequence ID" value="NZ_FNVR01000004.1"/>
</dbReference>
<protein>
    <submittedName>
        <fullName evidence="1">Uncharacterized protein</fullName>
    </submittedName>
</protein>
<proteinExistence type="predicted"/>
<accession>A0A1H5U3D3</accession>
<dbReference type="AlphaFoldDB" id="A0A1H5U3D3"/>
<gene>
    <name evidence="1" type="ORF">SAMN03080598_01031</name>
</gene>
<sequence>MHIETSKIHLVKAILNSNDEEFISRLIDFVNKENADFWHELTPEEKAEIKEGINQLEQGNRKPFQEVFDRISE</sequence>
<reference evidence="2" key="1">
    <citation type="submission" date="2016-10" db="EMBL/GenBank/DDBJ databases">
        <authorList>
            <person name="Varghese N."/>
            <person name="Submissions S."/>
        </authorList>
    </citation>
    <scope>NUCLEOTIDE SEQUENCE [LARGE SCALE GENOMIC DNA]</scope>
    <source>
        <strain evidence="2">DSM 17298</strain>
    </source>
</reference>
<name>A0A1H5U3D3_9BACT</name>
<evidence type="ECO:0000313" key="2">
    <source>
        <dbReference type="Proteomes" id="UP000236736"/>
    </source>
</evidence>
<dbReference type="OrthoDB" id="1373932at2"/>
<dbReference type="Proteomes" id="UP000236736">
    <property type="component" value="Unassembled WGS sequence"/>
</dbReference>
<keyword evidence="2" id="KW-1185">Reference proteome</keyword>